<dbReference type="AlphaFoldDB" id="A0A7R9PVU5"/>
<keyword evidence="5" id="KW-1185">Reference proteome</keyword>
<dbReference type="InterPro" id="IPR029063">
    <property type="entry name" value="SAM-dependent_MTases_sf"/>
</dbReference>
<evidence type="ECO:0000256" key="2">
    <source>
        <dbReference type="ARBA" id="ARBA00022679"/>
    </source>
</evidence>
<proteinExistence type="predicted"/>
<dbReference type="OrthoDB" id="271595at2759"/>
<dbReference type="EMBL" id="OC855312">
    <property type="protein sequence ID" value="CAD7621744.1"/>
    <property type="molecule type" value="Genomic_DNA"/>
</dbReference>
<organism evidence="4">
    <name type="scientific">Medioppia subpectinata</name>
    <dbReference type="NCBI Taxonomy" id="1979941"/>
    <lineage>
        <taxon>Eukaryota</taxon>
        <taxon>Metazoa</taxon>
        <taxon>Ecdysozoa</taxon>
        <taxon>Arthropoda</taxon>
        <taxon>Chelicerata</taxon>
        <taxon>Arachnida</taxon>
        <taxon>Acari</taxon>
        <taxon>Acariformes</taxon>
        <taxon>Sarcoptiformes</taxon>
        <taxon>Oribatida</taxon>
        <taxon>Brachypylina</taxon>
        <taxon>Oppioidea</taxon>
        <taxon>Oppiidae</taxon>
        <taxon>Medioppia</taxon>
    </lineage>
</organism>
<dbReference type="GO" id="GO:0008757">
    <property type="term" value="F:S-adenosylmethionine-dependent methyltransferase activity"/>
    <property type="evidence" value="ECO:0007669"/>
    <property type="project" value="InterPro"/>
</dbReference>
<gene>
    <name evidence="4" type="ORF">OSB1V03_LOCUS2214</name>
</gene>
<dbReference type="GO" id="GO:0032259">
    <property type="term" value="P:methylation"/>
    <property type="evidence" value="ECO:0007669"/>
    <property type="project" value="UniProtKB-KW"/>
</dbReference>
<dbReference type="Pfam" id="PF08241">
    <property type="entry name" value="Methyltransf_11"/>
    <property type="match status" value="1"/>
</dbReference>
<keyword evidence="2" id="KW-0808">Transferase</keyword>
<dbReference type="PANTHER" id="PTHR13069">
    <property type="entry name" value="ALKYLATED DNA REPAIR PROTEIN ALKB HOMOLOG 8"/>
    <property type="match status" value="1"/>
</dbReference>
<dbReference type="GO" id="GO:0006400">
    <property type="term" value="P:tRNA modification"/>
    <property type="evidence" value="ECO:0007669"/>
    <property type="project" value="UniProtKB-ARBA"/>
</dbReference>
<dbReference type="InterPro" id="IPR051422">
    <property type="entry name" value="AlkB_tRNA_MeTrf/Diox"/>
</dbReference>
<evidence type="ECO:0000313" key="4">
    <source>
        <dbReference type="EMBL" id="CAD7621744.1"/>
    </source>
</evidence>
<dbReference type="InterPro" id="IPR013216">
    <property type="entry name" value="Methyltransf_11"/>
</dbReference>
<dbReference type="GO" id="GO:0008175">
    <property type="term" value="F:tRNA methyltransferase activity"/>
    <property type="evidence" value="ECO:0007669"/>
    <property type="project" value="UniProtKB-ARBA"/>
</dbReference>
<evidence type="ECO:0000259" key="3">
    <source>
        <dbReference type="Pfam" id="PF08241"/>
    </source>
</evidence>
<feature type="domain" description="Methyltransferase type 11" evidence="3">
    <location>
        <begin position="48"/>
        <end position="143"/>
    </location>
</feature>
<dbReference type="PANTHER" id="PTHR13069:SF21">
    <property type="entry name" value="ALKYLATED DNA REPAIR PROTEIN ALKB HOMOLOG 8"/>
    <property type="match status" value="1"/>
</dbReference>
<reference evidence="4" key="1">
    <citation type="submission" date="2020-11" db="EMBL/GenBank/DDBJ databases">
        <authorList>
            <person name="Tran Van P."/>
        </authorList>
    </citation>
    <scope>NUCLEOTIDE SEQUENCE</scope>
</reference>
<sequence>MSGSARLEEEHVHRVYDSIAAHFSDTRHKPWPRVQRFLDSLPQNSFVVDIGCGNGKYLSPIGGHSRHVTIGCDRSAALLAICGERGFETVSADILQTCHVFRAQLFDAALCVAVLHHLSSRERRLRALQAIVDCVRVGGKIYVWALEQSRDGQNAKYLKKERPEEEETKKEKRSVCVDGRVLGIHAQRTAFASQEVLVPFGSEEQLRYYHVFAEHELEELAREVRNARVLDNYYENGNWVLMLERTINHATV</sequence>
<dbReference type="Proteomes" id="UP000759131">
    <property type="component" value="Unassembled WGS sequence"/>
</dbReference>
<dbReference type="Gene3D" id="3.40.50.150">
    <property type="entry name" value="Vaccinia Virus protein VP39"/>
    <property type="match status" value="1"/>
</dbReference>
<protein>
    <recommendedName>
        <fullName evidence="3">Methyltransferase type 11 domain-containing protein</fullName>
    </recommendedName>
</protein>
<dbReference type="CDD" id="cd02440">
    <property type="entry name" value="AdoMet_MTases"/>
    <property type="match status" value="1"/>
</dbReference>
<accession>A0A7R9PVU5</accession>
<dbReference type="EMBL" id="CAJPIZ010000737">
    <property type="protein sequence ID" value="CAG2102174.1"/>
    <property type="molecule type" value="Genomic_DNA"/>
</dbReference>
<evidence type="ECO:0000313" key="5">
    <source>
        <dbReference type="Proteomes" id="UP000759131"/>
    </source>
</evidence>
<keyword evidence="1" id="KW-0489">Methyltransferase</keyword>
<evidence type="ECO:0000256" key="1">
    <source>
        <dbReference type="ARBA" id="ARBA00022603"/>
    </source>
</evidence>
<name>A0A7R9PVU5_9ACAR</name>
<dbReference type="SUPFAM" id="SSF53335">
    <property type="entry name" value="S-adenosyl-L-methionine-dependent methyltransferases"/>
    <property type="match status" value="1"/>
</dbReference>